<dbReference type="InterPro" id="IPR003439">
    <property type="entry name" value="ABC_transporter-like_ATP-bd"/>
</dbReference>
<keyword evidence="3 5" id="KW-0067">ATP-binding</keyword>
<evidence type="ECO:0000256" key="2">
    <source>
        <dbReference type="ARBA" id="ARBA00022741"/>
    </source>
</evidence>
<dbReference type="Pfam" id="PF00005">
    <property type="entry name" value="ABC_tran"/>
    <property type="match status" value="1"/>
</dbReference>
<dbReference type="PANTHER" id="PTHR42711:SF17">
    <property type="entry name" value="ABC TRANSPORTER ATP-BINDING PROTEIN"/>
    <property type="match status" value="1"/>
</dbReference>
<keyword evidence="1" id="KW-0813">Transport</keyword>
<dbReference type="PANTHER" id="PTHR42711">
    <property type="entry name" value="ABC TRANSPORTER ATP-BINDING PROTEIN"/>
    <property type="match status" value="1"/>
</dbReference>
<dbReference type="CDD" id="cd03230">
    <property type="entry name" value="ABC_DR_subfamily_A"/>
    <property type="match status" value="1"/>
</dbReference>
<keyword evidence="2" id="KW-0547">Nucleotide-binding</keyword>
<dbReference type="AlphaFoldDB" id="A0A930DWZ4"/>
<dbReference type="PROSITE" id="PS50893">
    <property type="entry name" value="ABC_TRANSPORTER_2"/>
    <property type="match status" value="1"/>
</dbReference>
<dbReference type="GO" id="GO:0005524">
    <property type="term" value="F:ATP binding"/>
    <property type="evidence" value="ECO:0007669"/>
    <property type="project" value="UniProtKB-KW"/>
</dbReference>
<dbReference type="PROSITE" id="PS00211">
    <property type="entry name" value="ABC_TRANSPORTER_1"/>
    <property type="match status" value="1"/>
</dbReference>
<reference evidence="5" key="1">
    <citation type="submission" date="2020-04" db="EMBL/GenBank/DDBJ databases">
        <title>Deep metagenomics examines the oral microbiome during advanced dental caries in children, revealing novel taxa and co-occurrences with host molecules.</title>
        <authorList>
            <person name="Baker J.L."/>
            <person name="Morton J.T."/>
            <person name="Dinis M."/>
            <person name="Alvarez R."/>
            <person name="Tran N.C."/>
            <person name="Knight R."/>
            <person name="Edlund A."/>
        </authorList>
    </citation>
    <scope>NUCLEOTIDE SEQUENCE</scope>
    <source>
        <strain evidence="5">JCVI_48_bin.5</strain>
    </source>
</reference>
<comment type="caution">
    <text evidence="5">The sequence shown here is derived from an EMBL/GenBank/DDBJ whole genome shotgun (WGS) entry which is preliminary data.</text>
</comment>
<dbReference type="InterPro" id="IPR027417">
    <property type="entry name" value="P-loop_NTPase"/>
</dbReference>
<sequence>MFSVDEIKKSFKNKEVLKGVSFSIEEGERVALLGNNGAGKSTLMKIIAGQLEANSGTVKTALDYQTEIGMMPQGDILIDDLTVSDLVQLKSSMNRIAIDVDKALEKVSLQDFKKQYVGGLSGGQKRRLSLLLSILNSPKLIFLYEPTTGMDLESVDRFWKLLKKEKYTSVIVTHDFNQIDHF</sequence>
<name>A0A930DWZ4_9FIRM</name>
<evidence type="ECO:0000313" key="6">
    <source>
        <dbReference type="Proteomes" id="UP000780721"/>
    </source>
</evidence>
<proteinExistence type="predicted"/>
<dbReference type="InterPro" id="IPR050763">
    <property type="entry name" value="ABC_transporter_ATP-binding"/>
</dbReference>
<evidence type="ECO:0000259" key="4">
    <source>
        <dbReference type="PROSITE" id="PS50893"/>
    </source>
</evidence>
<dbReference type="Proteomes" id="UP000780721">
    <property type="component" value="Unassembled WGS sequence"/>
</dbReference>
<dbReference type="InterPro" id="IPR017871">
    <property type="entry name" value="ABC_transporter-like_CS"/>
</dbReference>
<evidence type="ECO:0000256" key="1">
    <source>
        <dbReference type="ARBA" id="ARBA00022448"/>
    </source>
</evidence>
<evidence type="ECO:0000256" key="3">
    <source>
        <dbReference type="ARBA" id="ARBA00022840"/>
    </source>
</evidence>
<dbReference type="GO" id="GO:0016887">
    <property type="term" value="F:ATP hydrolysis activity"/>
    <property type="evidence" value="ECO:0007669"/>
    <property type="project" value="InterPro"/>
</dbReference>
<dbReference type="SUPFAM" id="SSF52540">
    <property type="entry name" value="P-loop containing nucleoside triphosphate hydrolases"/>
    <property type="match status" value="1"/>
</dbReference>
<gene>
    <name evidence="5" type="ORF">HXM91_08330</name>
</gene>
<feature type="domain" description="ABC transporter" evidence="4">
    <location>
        <begin position="2"/>
        <end position="181"/>
    </location>
</feature>
<dbReference type="Gene3D" id="3.40.50.300">
    <property type="entry name" value="P-loop containing nucleotide triphosphate hydrolases"/>
    <property type="match status" value="1"/>
</dbReference>
<dbReference type="EMBL" id="JABZRB010000284">
    <property type="protein sequence ID" value="MBF1305834.1"/>
    <property type="molecule type" value="Genomic_DNA"/>
</dbReference>
<evidence type="ECO:0000313" key="5">
    <source>
        <dbReference type="EMBL" id="MBF1305834.1"/>
    </source>
</evidence>
<feature type="non-terminal residue" evidence="5">
    <location>
        <position position="182"/>
    </location>
</feature>
<organism evidence="5 6">
    <name type="scientific">Oribacterium sinus</name>
    <dbReference type="NCBI Taxonomy" id="237576"/>
    <lineage>
        <taxon>Bacteria</taxon>
        <taxon>Bacillati</taxon>
        <taxon>Bacillota</taxon>
        <taxon>Clostridia</taxon>
        <taxon>Lachnospirales</taxon>
        <taxon>Lachnospiraceae</taxon>
        <taxon>Oribacterium</taxon>
    </lineage>
</organism>
<protein>
    <submittedName>
        <fullName evidence="5">ABC transporter ATP-binding protein</fullName>
    </submittedName>
</protein>
<accession>A0A930DWZ4</accession>